<evidence type="ECO:0000313" key="2">
    <source>
        <dbReference type="Proteomes" id="UP000217103"/>
    </source>
</evidence>
<reference evidence="1 2" key="1">
    <citation type="submission" date="2016-10" db="EMBL/GenBank/DDBJ databases">
        <authorList>
            <person name="de Groot N.N."/>
        </authorList>
    </citation>
    <scope>NUCLEOTIDE SEQUENCE [LARGE SCALE GENOMIC DNA]</scope>
    <source>
        <strain evidence="1 2">DSM 43794</strain>
    </source>
</reference>
<sequence length="79" mass="8788">MRTGTYEYKSDFARKYFSAGEARGEAKGEARALLLVLRARGIPVSAEVEARVMGCTDLGRLSAWVERAPFVETAEELFE</sequence>
<name>A0A1H1FHH8_9ACTN</name>
<accession>A0A1H1FHH8</accession>
<protein>
    <submittedName>
        <fullName evidence="1">Uncharacterized protein</fullName>
    </submittedName>
</protein>
<dbReference type="AlphaFoldDB" id="A0A1H1FHH8"/>
<proteinExistence type="predicted"/>
<dbReference type="RefSeq" id="WP_093259584.1">
    <property type="nucleotide sequence ID" value="NZ_FNKK01000002.1"/>
</dbReference>
<dbReference type="STRING" id="35622.SAMN04489764_2989"/>
<organism evidence="1 2">
    <name type="scientific">Thermostaphylospora chromogena</name>
    <dbReference type="NCBI Taxonomy" id="35622"/>
    <lineage>
        <taxon>Bacteria</taxon>
        <taxon>Bacillati</taxon>
        <taxon>Actinomycetota</taxon>
        <taxon>Actinomycetes</taxon>
        <taxon>Streptosporangiales</taxon>
        <taxon>Thermomonosporaceae</taxon>
        <taxon>Thermostaphylospora</taxon>
    </lineage>
</organism>
<dbReference type="EMBL" id="FNKK01000002">
    <property type="protein sequence ID" value="SDR00320.1"/>
    <property type="molecule type" value="Genomic_DNA"/>
</dbReference>
<evidence type="ECO:0000313" key="1">
    <source>
        <dbReference type="EMBL" id="SDR00320.1"/>
    </source>
</evidence>
<gene>
    <name evidence="1" type="ORF">SAMN04489764_2989</name>
</gene>
<keyword evidence="2" id="KW-1185">Reference proteome</keyword>
<dbReference type="Proteomes" id="UP000217103">
    <property type="component" value="Unassembled WGS sequence"/>
</dbReference>
<dbReference type="OrthoDB" id="3431226at2"/>